<gene>
    <name evidence="2" type="ORF">B0T24DRAFT_537000</name>
</gene>
<proteinExistence type="predicted"/>
<protein>
    <submittedName>
        <fullName evidence="2">Uncharacterized protein</fullName>
    </submittedName>
</protein>
<dbReference type="EMBL" id="JAULSN010000009">
    <property type="protein sequence ID" value="KAK3364786.1"/>
    <property type="molecule type" value="Genomic_DNA"/>
</dbReference>
<dbReference type="Gene3D" id="1.20.1250.20">
    <property type="entry name" value="MFS general substrate transporter like domains"/>
    <property type="match status" value="1"/>
</dbReference>
<feature type="transmembrane region" description="Helical" evidence="1">
    <location>
        <begin position="56"/>
        <end position="76"/>
    </location>
</feature>
<evidence type="ECO:0000256" key="1">
    <source>
        <dbReference type="SAM" id="Phobius"/>
    </source>
</evidence>
<organism evidence="2 3">
    <name type="scientific">Lasiosphaeria ovina</name>
    <dbReference type="NCBI Taxonomy" id="92902"/>
    <lineage>
        <taxon>Eukaryota</taxon>
        <taxon>Fungi</taxon>
        <taxon>Dikarya</taxon>
        <taxon>Ascomycota</taxon>
        <taxon>Pezizomycotina</taxon>
        <taxon>Sordariomycetes</taxon>
        <taxon>Sordariomycetidae</taxon>
        <taxon>Sordariales</taxon>
        <taxon>Lasiosphaeriaceae</taxon>
        <taxon>Lasiosphaeria</taxon>
    </lineage>
</organism>
<name>A0AAE0JW29_9PEZI</name>
<comment type="caution">
    <text evidence="2">The sequence shown here is derived from an EMBL/GenBank/DDBJ whole genome shotgun (WGS) entry which is preliminary data.</text>
</comment>
<reference evidence="2" key="1">
    <citation type="journal article" date="2023" name="Mol. Phylogenet. Evol.">
        <title>Genome-scale phylogeny and comparative genomics of the fungal order Sordariales.</title>
        <authorList>
            <person name="Hensen N."/>
            <person name="Bonometti L."/>
            <person name="Westerberg I."/>
            <person name="Brannstrom I.O."/>
            <person name="Guillou S."/>
            <person name="Cros-Aarteil S."/>
            <person name="Calhoun S."/>
            <person name="Haridas S."/>
            <person name="Kuo A."/>
            <person name="Mondo S."/>
            <person name="Pangilinan J."/>
            <person name="Riley R."/>
            <person name="LaButti K."/>
            <person name="Andreopoulos B."/>
            <person name="Lipzen A."/>
            <person name="Chen C."/>
            <person name="Yan M."/>
            <person name="Daum C."/>
            <person name="Ng V."/>
            <person name="Clum A."/>
            <person name="Steindorff A."/>
            <person name="Ohm R.A."/>
            <person name="Martin F."/>
            <person name="Silar P."/>
            <person name="Natvig D.O."/>
            <person name="Lalanne C."/>
            <person name="Gautier V."/>
            <person name="Ament-Velasquez S.L."/>
            <person name="Kruys A."/>
            <person name="Hutchinson M.I."/>
            <person name="Powell A.J."/>
            <person name="Barry K."/>
            <person name="Miller A.N."/>
            <person name="Grigoriev I.V."/>
            <person name="Debuchy R."/>
            <person name="Gladieux P."/>
            <person name="Hiltunen Thoren M."/>
            <person name="Johannesson H."/>
        </authorList>
    </citation>
    <scope>NUCLEOTIDE SEQUENCE</scope>
    <source>
        <strain evidence="2">CBS 958.72</strain>
    </source>
</reference>
<reference evidence="2" key="2">
    <citation type="submission" date="2023-06" db="EMBL/GenBank/DDBJ databases">
        <authorList>
            <consortium name="Lawrence Berkeley National Laboratory"/>
            <person name="Haridas S."/>
            <person name="Hensen N."/>
            <person name="Bonometti L."/>
            <person name="Westerberg I."/>
            <person name="Brannstrom I.O."/>
            <person name="Guillou S."/>
            <person name="Cros-Aarteil S."/>
            <person name="Calhoun S."/>
            <person name="Kuo A."/>
            <person name="Mondo S."/>
            <person name="Pangilinan J."/>
            <person name="Riley R."/>
            <person name="Labutti K."/>
            <person name="Andreopoulos B."/>
            <person name="Lipzen A."/>
            <person name="Chen C."/>
            <person name="Yanf M."/>
            <person name="Daum C."/>
            <person name="Ng V."/>
            <person name="Clum A."/>
            <person name="Steindorff A."/>
            <person name="Ohm R."/>
            <person name="Martin F."/>
            <person name="Silar P."/>
            <person name="Natvig D."/>
            <person name="Lalanne C."/>
            <person name="Gautier V."/>
            <person name="Ament-Velasquez S.L."/>
            <person name="Kruys A."/>
            <person name="Hutchinson M.I."/>
            <person name="Powell A.J."/>
            <person name="Barry K."/>
            <person name="Miller A.N."/>
            <person name="Grigoriev I.V."/>
            <person name="Debuchy R."/>
            <person name="Gladieux P."/>
            <person name="Thoren M.H."/>
            <person name="Johannesson H."/>
        </authorList>
    </citation>
    <scope>NUCLEOTIDE SEQUENCE</scope>
    <source>
        <strain evidence="2">CBS 958.72</strain>
    </source>
</reference>
<feature type="non-terminal residue" evidence="2">
    <location>
        <position position="1"/>
    </location>
</feature>
<accession>A0AAE0JW29</accession>
<feature type="transmembrane region" description="Helical" evidence="1">
    <location>
        <begin position="20"/>
        <end position="44"/>
    </location>
</feature>
<keyword evidence="1" id="KW-1133">Transmembrane helix</keyword>
<keyword evidence="1" id="KW-0472">Membrane</keyword>
<dbReference type="AlphaFoldDB" id="A0AAE0JW29"/>
<keyword evidence="1" id="KW-0812">Transmembrane</keyword>
<evidence type="ECO:0000313" key="2">
    <source>
        <dbReference type="EMBL" id="KAK3364786.1"/>
    </source>
</evidence>
<keyword evidence="3" id="KW-1185">Reference proteome</keyword>
<dbReference type="InterPro" id="IPR036259">
    <property type="entry name" value="MFS_trans_sf"/>
</dbReference>
<sequence length="136" mass="15162">KVEPPGDEFLEGGLSAWPVVLGAWCCMFVSVGWISCIGDFQIYYQTNRLRAYLPSSIGYIPSMQTFLLFVLAPIFGHLFDNYGPRPLLVGGTLSHVFGPSISLPSATPLSAFLSQITWRLSSGYNRWRRESRINAL</sequence>
<dbReference type="SUPFAM" id="SSF103473">
    <property type="entry name" value="MFS general substrate transporter"/>
    <property type="match status" value="1"/>
</dbReference>
<dbReference type="Proteomes" id="UP001287356">
    <property type="component" value="Unassembled WGS sequence"/>
</dbReference>
<evidence type="ECO:0000313" key="3">
    <source>
        <dbReference type="Proteomes" id="UP001287356"/>
    </source>
</evidence>